<dbReference type="InterPro" id="IPR011333">
    <property type="entry name" value="SKP1/BTB/POZ_sf"/>
</dbReference>
<organism evidence="3 4">
    <name type="scientific">Lentinus brumalis</name>
    <dbReference type="NCBI Taxonomy" id="2498619"/>
    <lineage>
        <taxon>Eukaryota</taxon>
        <taxon>Fungi</taxon>
        <taxon>Dikarya</taxon>
        <taxon>Basidiomycota</taxon>
        <taxon>Agaricomycotina</taxon>
        <taxon>Agaricomycetes</taxon>
        <taxon>Polyporales</taxon>
        <taxon>Polyporaceae</taxon>
        <taxon>Lentinus</taxon>
    </lineage>
</organism>
<dbReference type="Gene3D" id="3.30.710.10">
    <property type="entry name" value="Potassium Channel Kv1.1, Chain A"/>
    <property type="match status" value="1"/>
</dbReference>
<evidence type="ECO:0000313" key="3">
    <source>
        <dbReference type="EMBL" id="RDX48934.1"/>
    </source>
</evidence>
<sequence length="381" mass="42850">MDEPHRKRLRTDAPANSASTSRAVPSPTAADIVKAATRDADYWFEDGNIILVSENVSFKVYRGLLAEHSSVFRSMLDVGQGTHNPAEVVDGCPVVPLYDSPNDLRGLFRIIFPLKKNLKFSNWKVDIDFICAIIRLDHKYELKGLYDQAMSYLTTYYTTSFDDWVEGRNATEWRPEPIHAIGAVNLARLTNTTTILPLAYYICATLGPELTLGYARDDGTMERLSPEDLYICLSLKARLATENVHSAFMLLRYPGQQHCSNSQAYTSCSELFRRLLDHVGMSKGPHAVASDRALDSWMDSIDSYTPPNAQNINAYMVMYPSQARSLCKGCRAHVQNRDRELRRQIWRKLPEYVGLTIENWDAPAASGSTASWCVTCLFPGS</sequence>
<dbReference type="CDD" id="cd18186">
    <property type="entry name" value="BTB_POZ_ZBTB_KLHL-like"/>
    <property type="match status" value="1"/>
</dbReference>
<reference evidence="3 4" key="1">
    <citation type="journal article" date="2018" name="Biotechnol. Biofuels">
        <title>Integrative visual omics of the white-rot fungus Polyporus brumalis exposes the biotechnological potential of its oxidative enzymes for delignifying raw plant biomass.</title>
        <authorList>
            <person name="Miyauchi S."/>
            <person name="Rancon A."/>
            <person name="Drula E."/>
            <person name="Hage H."/>
            <person name="Chaduli D."/>
            <person name="Favel A."/>
            <person name="Grisel S."/>
            <person name="Henrissat B."/>
            <person name="Herpoel-Gimbert I."/>
            <person name="Ruiz-Duenas F.J."/>
            <person name="Chevret D."/>
            <person name="Hainaut M."/>
            <person name="Lin J."/>
            <person name="Wang M."/>
            <person name="Pangilinan J."/>
            <person name="Lipzen A."/>
            <person name="Lesage-Meessen L."/>
            <person name="Navarro D."/>
            <person name="Riley R."/>
            <person name="Grigoriev I.V."/>
            <person name="Zhou S."/>
            <person name="Raouche S."/>
            <person name="Rosso M.N."/>
        </authorList>
    </citation>
    <scope>NUCLEOTIDE SEQUENCE [LARGE SCALE GENOMIC DNA]</scope>
    <source>
        <strain evidence="3 4">BRFM 1820</strain>
    </source>
</reference>
<proteinExistence type="predicted"/>
<dbReference type="Proteomes" id="UP000256964">
    <property type="component" value="Unassembled WGS sequence"/>
</dbReference>
<accession>A0A371D8S1</accession>
<gene>
    <name evidence="3" type="ORF">OH76DRAFT_1382673</name>
</gene>
<name>A0A371D8S1_9APHY</name>
<evidence type="ECO:0000256" key="1">
    <source>
        <dbReference type="SAM" id="MobiDB-lite"/>
    </source>
</evidence>
<evidence type="ECO:0000313" key="4">
    <source>
        <dbReference type="Proteomes" id="UP000256964"/>
    </source>
</evidence>
<dbReference type="OrthoDB" id="3036049at2759"/>
<feature type="region of interest" description="Disordered" evidence="1">
    <location>
        <begin position="1"/>
        <end position="24"/>
    </location>
</feature>
<dbReference type="PROSITE" id="PS50097">
    <property type="entry name" value="BTB"/>
    <property type="match status" value="1"/>
</dbReference>
<feature type="domain" description="BTB" evidence="2">
    <location>
        <begin position="47"/>
        <end position="120"/>
    </location>
</feature>
<dbReference type="InterPro" id="IPR000210">
    <property type="entry name" value="BTB/POZ_dom"/>
</dbReference>
<evidence type="ECO:0000259" key="2">
    <source>
        <dbReference type="PROSITE" id="PS50097"/>
    </source>
</evidence>
<feature type="compositionally biased region" description="Polar residues" evidence="1">
    <location>
        <begin position="14"/>
        <end position="23"/>
    </location>
</feature>
<keyword evidence="4" id="KW-1185">Reference proteome</keyword>
<protein>
    <recommendedName>
        <fullName evidence="2">BTB domain-containing protein</fullName>
    </recommendedName>
</protein>
<dbReference type="AlphaFoldDB" id="A0A371D8S1"/>
<dbReference type="EMBL" id="KZ857408">
    <property type="protein sequence ID" value="RDX48934.1"/>
    <property type="molecule type" value="Genomic_DNA"/>
</dbReference>